<dbReference type="GO" id="GO:0005524">
    <property type="term" value="F:ATP binding"/>
    <property type="evidence" value="ECO:0007669"/>
    <property type="project" value="UniProtKB-KW"/>
</dbReference>
<comment type="catalytic activity">
    <reaction evidence="8">
        <text>(E)-4-coumarate + ATP + H(+) = (E)-4-coumaroyl-AMP + diphosphate</text>
        <dbReference type="Rhea" id="RHEA:72419"/>
        <dbReference type="ChEBI" id="CHEBI:12876"/>
        <dbReference type="ChEBI" id="CHEBI:15378"/>
        <dbReference type="ChEBI" id="CHEBI:30616"/>
        <dbReference type="ChEBI" id="CHEBI:33019"/>
        <dbReference type="ChEBI" id="CHEBI:192348"/>
    </reaction>
    <physiologicalReaction direction="left-to-right" evidence="8">
        <dbReference type="Rhea" id="RHEA:72420"/>
    </physiologicalReaction>
</comment>
<evidence type="ECO:0000256" key="6">
    <source>
        <dbReference type="ARBA" id="ARBA00022840"/>
    </source>
</evidence>
<dbReference type="EC" id="6.2.1.12" evidence="3"/>
<dbReference type="Proteomes" id="UP000324897">
    <property type="component" value="Chromosome 5"/>
</dbReference>
<evidence type="ECO:0000256" key="7">
    <source>
        <dbReference type="ARBA" id="ARBA00022842"/>
    </source>
</evidence>
<dbReference type="InterPro" id="IPR045851">
    <property type="entry name" value="AMP-bd_C_sf"/>
</dbReference>
<accession>A0A5J9WDU7</accession>
<evidence type="ECO:0000256" key="9">
    <source>
        <dbReference type="ARBA" id="ARBA00034223"/>
    </source>
</evidence>
<dbReference type="InterPro" id="IPR025110">
    <property type="entry name" value="AMP-bd_C"/>
</dbReference>
<dbReference type="PROSITE" id="PS00455">
    <property type="entry name" value="AMP_BINDING"/>
    <property type="match status" value="1"/>
</dbReference>
<dbReference type="PANTHER" id="PTHR24096">
    <property type="entry name" value="LONG-CHAIN-FATTY-ACID--COA LIGASE"/>
    <property type="match status" value="1"/>
</dbReference>
<dbReference type="AlphaFoldDB" id="A0A5J9WDU7"/>
<dbReference type="InterPro" id="IPR000873">
    <property type="entry name" value="AMP-dep_synth/lig_dom"/>
</dbReference>
<evidence type="ECO:0000256" key="5">
    <source>
        <dbReference type="ARBA" id="ARBA00022741"/>
    </source>
</evidence>
<dbReference type="InterPro" id="IPR020845">
    <property type="entry name" value="AMP-binding_CS"/>
</dbReference>
<keyword evidence="6" id="KW-0067">ATP-binding</keyword>
<dbReference type="Gene3D" id="3.40.50.12780">
    <property type="entry name" value="N-terminal domain of ligase-like"/>
    <property type="match status" value="1"/>
</dbReference>
<name>A0A5J9WDU7_9POAL</name>
<dbReference type="CDD" id="cd05904">
    <property type="entry name" value="4CL"/>
    <property type="match status" value="1"/>
</dbReference>
<comment type="caution">
    <text evidence="13">The sequence shown here is derived from an EMBL/GenBank/DDBJ whole genome shotgun (WGS) entry which is preliminary data.</text>
</comment>
<dbReference type="SUPFAM" id="SSF56801">
    <property type="entry name" value="Acetyl-CoA synthetase-like"/>
    <property type="match status" value="1"/>
</dbReference>
<dbReference type="Gramene" id="TVU46368">
    <property type="protein sequence ID" value="TVU46368"/>
    <property type="gene ID" value="EJB05_05897"/>
</dbReference>
<evidence type="ECO:0000256" key="3">
    <source>
        <dbReference type="ARBA" id="ARBA00012959"/>
    </source>
</evidence>
<reference evidence="13 14" key="1">
    <citation type="journal article" date="2019" name="Sci. Rep.">
        <title>A high-quality genome of Eragrostis curvula grass provides insights into Poaceae evolution and supports new strategies to enhance forage quality.</title>
        <authorList>
            <person name="Carballo J."/>
            <person name="Santos B.A.C.M."/>
            <person name="Zappacosta D."/>
            <person name="Garbus I."/>
            <person name="Selva J.P."/>
            <person name="Gallo C.A."/>
            <person name="Diaz A."/>
            <person name="Albertini E."/>
            <person name="Caccamo M."/>
            <person name="Echenique V."/>
        </authorList>
    </citation>
    <scope>NUCLEOTIDE SEQUENCE [LARGE SCALE GENOMIC DNA]</scope>
    <source>
        <strain evidence="14">cv. Victoria</strain>
        <tissue evidence="13">Leaf</tissue>
    </source>
</reference>
<keyword evidence="14" id="KW-1185">Reference proteome</keyword>
<sequence length="606" mass="65908">MESPAAGYGADGVYRSPRRATVIPSDRGLSLADLILRRAESCPSALALVDAATGRGLTFEALRSAVLTTAAALSSRERVRPGDVVLLLAPNCVLYPVCFLAITALGAVATTANPLYTPREIAKQVADARAKLVITVSDLLPKIAELRLRTVLLDDGDASASNVTLYSDLVAGVREAEYRRPPAIRQSDTAALLYSSGTTGESKGVVLTHRNFVAAATMVTSDQDERGEGPNVFLCFLPMFHIFGISTVTLGQLQRGNAVVVMPRFDMESMLAAVQRHRVTYLYCAPPVMIALAKYGWAGKYDVSSLKVIGAGAAAVGKDLMEAVAKNFPDAKVIQGYGLTETCGVASIEYTQMGQARQFGSTGTLLTGVEAKIVDTKTLKHLPPNQLGEICLRGPNIMKGYFNNVEATELTIKQGWLHTGDLGYFDEGGQLFVVDRLKELIKYKGFQVSVVLFYPQIAPAELEGLLLSHPEILDAVVIPYPDAEAGEVPVAYVVPSTGSSLYEVDIQKFIEKQVTYYKRQEGYLCGQCTKIRLREDFEKRAHIPSQIIKAVTKCSLFQNNRAVDYIGGNKPILQITSSCMKPRWRSSGFSRDSCMKPVDLHETIYK</sequence>
<gene>
    <name evidence="13" type="ORF">EJB05_05897</name>
</gene>
<organism evidence="13 14">
    <name type="scientific">Eragrostis curvula</name>
    <name type="common">weeping love grass</name>
    <dbReference type="NCBI Taxonomy" id="38414"/>
    <lineage>
        <taxon>Eukaryota</taxon>
        <taxon>Viridiplantae</taxon>
        <taxon>Streptophyta</taxon>
        <taxon>Embryophyta</taxon>
        <taxon>Tracheophyta</taxon>
        <taxon>Spermatophyta</taxon>
        <taxon>Magnoliopsida</taxon>
        <taxon>Liliopsida</taxon>
        <taxon>Poales</taxon>
        <taxon>Poaceae</taxon>
        <taxon>PACMAD clade</taxon>
        <taxon>Chloridoideae</taxon>
        <taxon>Eragrostideae</taxon>
        <taxon>Eragrostidinae</taxon>
        <taxon>Eragrostis</taxon>
    </lineage>
</organism>
<dbReference type="GO" id="GO:0009698">
    <property type="term" value="P:phenylpropanoid metabolic process"/>
    <property type="evidence" value="ECO:0007669"/>
    <property type="project" value="UniProtKB-ARBA"/>
</dbReference>
<comment type="similarity">
    <text evidence="2">Belongs to the ATP-dependent AMP-binding enzyme family.</text>
</comment>
<evidence type="ECO:0000256" key="4">
    <source>
        <dbReference type="ARBA" id="ARBA00022598"/>
    </source>
</evidence>
<keyword evidence="7" id="KW-0460">Magnesium</keyword>
<dbReference type="Pfam" id="PF13193">
    <property type="entry name" value="AMP-binding_C"/>
    <property type="match status" value="1"/>
</dbReference>
<evidence type="ECO:0000256" key="10">
    <source>
        <dbReference type="ARBA" id="ARBA00034252"/>
    </source>
</evidence>
<dbReference type="PANTHER" id="PTHR24096:SF375">
    <property type="entry name" value="4-COUMARATE--COA LIGASE"/>
    <property type="match status" value="1"/>
</dbReference>
<evidence type="ECO:0000259" key="11">
    <source>
        <dbReference type="Pfam" id="PF00501"/>
    </source>
</evidence>
<proteinExistence type="inferred from homology"/>
<feature type="domain" description="AMP-dependent synthetase/ligase" evidence="11">
    <location>
        <begin position="37"/>
        <end position="402"/>
    </location>
</feature>
<dbReference type="Gene3D" id="3.30.300.30">
    <property type="match status" value="1"/>
</dbReference>
<dbReference type="GO" id="GO:0106290">
    <property type="term" value="F:trans-cinnamate-CoA ligase activity"/>
    <property type="evidence" value="ECO:0007669"/>
    <property type="project" value="UniProtKB-ARBA"/>
</dbReference>
<keyword evidence="4" id="KW-0436">Ligase</keyword>
<dbReference type="GO" id="GO:0016207">
    <property type="term" value="F:4-coumarate-CoA ligase activity"/>
    <property type="evidence" value="ECO:0007669"/>
    <property type="project" value="UniProtKB-EC"/>
</dbReference>
<evidence type="ECO:0000259" key="12">
    <source>
        <dbReference type="Pfam" id="PF13193"/>
    </source>
</evidence>
<feature type="domain" description="AMP-binding enzyme C-terminal" evidence="12">
    <location>
        <begin position="461"/>
        <end position="520"/>
    </location>
</feature>
<comment type="cofactor">
    <cofactor evidence="1">
        <name>Mg(2+)</name>
        <dbReference type="ChEBI" id="CHEBI:18420"/>
    </cofactor>
</comment>
<dbReference type="OrthoDB" id="10253869at2759"/>
<dbReference type="Pfam" id="PF00501">
    <property type="entry name" value="AMP-binding"/>
    <property type="match status" value="1"/>
</dbReference>
<dbReference type="EMBL" id="RWGY01000004">
    <property type="protein sequence ID" value="TVU46368.1"/>
    <property type="molecule type" value="Genomic_DNA"/>
</dbReference>
<comment type="catalytic activity">
    <reaction evidence="10">
        <text>(E)-4-coumarate + ATP + CoA = (E)-4-coumaroyl-CoA + AMP + diphosphate</text>
        <dbReference type="Rhea" id="RHEA:19641"/>
        <dbReference type="ChEBI" id="CHEBI:12876"/>
        <dbReference type="ChEBI" id="CHEBI:30616"/>
        <dbReference type="ChEBI" id="CHEBI:33019"/>
        <dbReference type="ChEBI" id="CHEBI:57287"/>
        <dbReference type="ChEBI" id="CHEBI:85008"/>
        <dbReference type="ChEBI" id="CHEBI:456215"/>
        <dbReference type="EC" id="6.2.1.12"/>
    </reaction>
    <physiologicalReaction direction="left-to-right" evidence="10">
        <dbReference type="Rhea" id="RHEA:19642"/>
    </physiologicalReaction>
</comment>
<dbReference type="InterPro" id="IPR042099">
    <property type="entry name" value="ANL_N_sf"/>
</dbReference>
<keyword evidence="5" id="KW-0547">Nucleotide-binding</keyword>
<evidence type="ECO:0000256" key="8">
    <source>
        <dbReference type="ARBA" id="ARBA00034219"/>
    </source>
</evidence>
<evidence type="ECO:0000313" key="14">
    <source>
        <dbReference type="Proteomes" id="UP000324897"/>
    </source>
</evidence>
<protein>
    <recommendedName>
        <fullName evidence="3">4-coumarate--CoA ligase</fullName>
        <ecNumber evidence="3">6.2.1.12</ecNumber>
    </recommendedName>
</protein>
<evidence type="ECO:0000313" key="13">
    <source>
        <dbReference type="EMBL" id="TVU46368.1"/>
    </source>
</evidence>
<evidence type="ECO:0000256" key="2">
    <source>
        <dbReference type="ARBA" id="ARBA00006432"/>
    </source>
</evidence>
<feature type="non-terminal residue" evidence="13">
    <location>
        <position position="1"/>
    </location>
</feature>
<comment type="catalytic activity">
    <reaction evidence="9">
        <text>(E)-4-coumaroyl-AMP + CoA = (E)-4-coumaroyl-CoA + AMP + H(+)</text>
        <dbReference type="Rhea" id="RHEA:72423"/>
        <dbReference type="ChEBI" id="CHEBI:15378"/>
        <dbReference type="ChEBI" id="CHEBI:57287"/>
        <dbReference type="ChEBI" id="CHEBI:85008"/>
        <dbReference type="ChEBI" id="CHEBI:192348"/>
        <dbReference type="ChEBI" id="CHEBI:456215"/>
    </reaction>
    <physiologicalReaction direction="left-to-right" evidence="9">
        <dbReference type="Rhea" id="RHEA:72424"/>
    </physiologicalReaction>
</comment>
<dbReference type="FunFam" id="3.40.50.12780:FF:000003">
    <property type="entry name" value="Long-chain-fatty-acid--CoA ligase FadD"/>
    <property type="match status" value="1"/>
</dbReference>
<evidence type="ECO:0000256" key="1">
    <source>
        <dbReference type="ARBA" id="ARBA00001946"/>
    </source>
</evidence>